<feature type="domain" description="Flagellar basal body rod protein N-terminal" evidence="6">
    <location>
        <begin position="8"/>
        <end position="35"/>
    </location>
</feature>
<dbReference type="Proteomes" id="UP000800981">
    <property type="component" value="Unassembled WGS sequence"/>
</dbReference>
<evidence type="ECO:0000259" key="6">
    <source>
        <dbReference type="Pfam" id="PF00460"/>
    </source>
</evidence>
<reference evidence="10 11" key="1">
    <citation type="submission" date="2020-03" db="EMBL/GenBank/DDBJ databases">
        <title>Two novel Motilibacter sp.</title>
        <authorList>
            <person name="Liu S."/>
        </authorList>
    </citation>
    <scope>NUCLEOTIDE SEQUENCE [LARGE SCALE GENOMIC DNA]</scope>
    <source>
        <strain evidence="10 11">E257</strain>
    </source>
</reference>
<name>A0ABX0H3C3_9ACTN</name>
<dbReference type="PANTHER" id="PTHR30435">
    <property type="entry name" value="FLAGELLAR PROTEIN"/>
    <property type="match status" value="1"/>
</dbReference>
<keyword evidence="4 5" id="KW-0975">Bacterial flagellum</keyword>
<evidence type="ECO:0000313" key="11">
    <source>
        <dbReference type="Proteomes" id="UP000800981"/>
    </source>
</evidence>
<dbReference type="InterPro" id="IPR011491">
    <property type="entry name" value="FlgE_D2"/>
</dbReference>
<dbReference type="SUPFAM" id="SSF117143">
    <property type="entry name" value="Flagellar hook protein flgE"/>
    <property type="match status" value="1"/>
</dbReference>
<dbReference type="InterPro" id="IPR037925">
    <property type="entry name" value="FlgE/F/G-like"/>
</dbReference>
<evidence type="ECO:0000256" key="5">
    <source>
        <dbReference type="RuleBase" id="RU362116"/>
    </source>
</evidence>
<dbReference type="EMBL" id="JAANNP010000113">
    <property type="protein sequence ID" value="NHC16232.1"/>
    <property type="molecule type" value="Genomic_DNA"/>
</dbReference>
<dbReference type="Pfam" id="PF07559">
    <property type="entry name" value="FlgE_D2"/>
    <property type="match status" value="1"/>
</dbReference>
<keyword evidence="10" id="KW-0966">Cell projection</keyword>
<dbReference type="Pfam" id="PF00460">
    <property type="entry name" value="Flg_bb_rod"/>
    <property type="match status" value="1"/>
</dbReference>
<dbReference type="InterPro" id="IPR037058">
    <property type="entry name" value="Falgellar_hook_FlgE_sf"/>
</dbReference>
<protein>
    <recommendedName>
        <fullName evidence="3 5">Flagellar hook protein FlgE</fullName>
    </recommendedName>
</protein>
<evidence type="ECO:0000256" key="3">
    <source>
        <dbReference type="ARBA" id="ARBA00019015"/>
    </source>
</evidence>
<evidence type="ECO:0000313" key="10">
    <source>
        <dbReference type="EMBL" id="NHC16232.1"/>
    </source>
</evidence>
<evidence type="ECO:0000256" key="4">
    <source>
        <dbReference type="ARBA" id="ARBA00023143"/>
    </source>
</evidence>
<comment type="similarity">
    <text evidence="2 5">Belongs to the flagella basal body rod proteins family.</text>
</comment>
<dbReference type="InterPro" id="IPR053967">
    <property type="entry name" value="LlgE_F_G-like_D1"/>
</dbReference>
<dbReference type="Gene3D" id="2.60.98.20">
    <property type="entry name" value="Flagellar hook protein FlgE"/>
    <property type="match status" value="1"/>
</dbReference>
<dbReference type="InterPro" id="IPR020013">
    <property type="entry name" value="Flagellar_FlgE/F/G"/>
</dbReference>
<sequence length="412" mass="41814">MLRSLFSGISGLKQHQTMMDVTGNNIANVNTAGFKSSSTVFEDTLSQMVRAAGAPQGGNGGTNPAQVGLGVRLGGIATNFGQGSAQSTGRSTDIMIQGDGFFGVRSGGETLFTRNGSFSFDQDGRLVTNSGGVVQGWTAVDGAVNTNGAIGDIQLPTGTLLPPKATGAASLGGNLPAGAADGTQITGSYKMFDAQGKEHTLAYTLTKVDSTGLANDRWTLATTVDGTAATASTAAFEFSKADGKLVTPPATGTPATQTFSVTAPWGDVNIDVASVSSFGGENTLAAGTQDGSSMGSLQAFTISPDGTLVGVFSNGLKQPLAQLSLASFNNPAGLEKVGGSMFRNSVNSGNPVMGTAGGAGRGTLQNNTLEMSNVDLAAEFTNLIVAQRGFQANSKVITTSDEILNDLVNLKR</sequence>
<feature type="domain" description="Flagellar hook protein FlgE D2" evidence="8">
    <location>
        <begin position="187"/>
        <end position="291"/>
    </location>
</feature>
<evidence type="ECO:0000259" key="9">
    <source>
        <dbReference type="Pfam" id="PF22692"/>
    </source>
</evidence>
<dbReference type="PROSITE" id="PS00588">
    <property type="entry name" value="FLAGELLA_BB_ROD"/>
    <property type="match status" value="1"/>
</dbReference>
<dbReference type="Pfam" id="PF06429">
    <property type="entry name" value="Flg_bbr_C"/>
    <property type="match status" value="1"/>
</dbReference>
<keyword evidence="11" id="KW-1185">Reference proteome</keyword>
<keyword evidence="10" id="KW-0969">Cilium</keyword>
<dbReference type="InterPro" id="IPR010930">
    <property type="entry name" value="Flg_bb/hook_C_dom"/>
</dbReference>
<dbReference type="InterPro" id="IPR019776">
    <property type="entry name" value="Flagellar_basal_body_rod_CS"/>
</dbReference>
<keyword evidence="10" id="KW-0282">Flagellum</keyword>
<proteinExistence type="inferred from homology"/>
<dbReference type="InterPro" id="IPR001444">
    <property type="entry name" value="Flag_bb_rod_N"/>
</dbReference>
<dbReference type="Pfam" id="PF22692">
    <property type="entry name" value="LlgE_F_G_D1"/>
    <property type="match status" value="1"/>
</dbReference>
<feature type="domain" description="Flagellar hook protein FlgE/F/G-like D1" evidence="9">
    <location>
        <begin position="95"/>
        <end position="158"/>
    </location>
</feature>
<evidence type="ECO:0000259" key="7">
    <source>
        <dbReference type="Pfam" id="PF06429"/>
    </source>
</evidence>
<comment type="caution">
    <text evidence="10">The sequence shown here is derived from an EMBL/GenBank/DDBJ whole genome shotgun (WGS) entry which is preliminary data.</text>
</comment>
<dbReference type="PANTHER" id="PTHR30435:SF1">
    <property type="entry name" value="FLAGELLAR HOOK PROTEIN FLGE"/>
    <property type="match status" value="1"/>
</dbReference>
<organism evidence="10 11">
    <name type="scientific">Motilibacter deserti</name>
    <dbReference type="NCBI Taxonomy" id="2714956"/>
    <lineage>
        <taxon>Bacteria</taxon>
        <taxon>Bacillati</taxon>
        <taxon>Actinomycetota</taxon>
        <taxon>Actinomycetes</taxon>
        <taxon>Motilibacterales</taxon>
        <taxon>Motilibacteraceae</taxon>
        <taxon>Motilibacter</taxon>
    </lineage>
</organism>
<evidence type="ECO:0000256" key="1">
    <source>
        <dbReference type="ARBA" id="ARBA00004117"/>
    </source>
</evidence>
<comment type="function">
    <text evidence="5">A flexible structure which links the flagellar filament to the drive apparatus in the basal body.</text>
</comment>
<dbReference type="NCBIfam" id="TIGR03506">
    <property type="entry name" value="FlgEFG_subfam"/>
    <property type="match status" value="1"/>
</dbReference>
<gene>
    <name evidence="10" type="ORF">G9H71_20815</name>
</gene>
<feature type="domain" description="Flagellar basal-body/hook protein C-terminal" evidence="7">
    <location>
        <begin position="366"/>
        <end position="410"/>
    </location>
</feature>
<comment type="subcellular location">
    <subcellularLocation>
        <location evidence="1 5">Bacterial flagellum basal body</location>
    </subcellularLocation>
</comment>
<evidence type="ECO:0000259" key="8">
    <source>
        <dbReference type="Pfam" id="PF07559"/>
    </source>
</evidence>
<accession>A0ABX0H3C3</accession>
<dbReference type="RefSeq" id="WP_166284689.1">
    <property type="nucleotide sequence ID" value="NZ_JAANNP010000113.1"/>
</dbReference>
<evidence type="ECO:0000256" key="2">
    <source>
        <dbReference type="ARBA" id="ARBA00009677"/>
    </source>
</evidence>